<reference evidence="2 3" key="1">
    <citation type="submission" date="2019-02" db="EMBL/GenBank/DDBJ databases">
        <title>Deep-cultivation of Planctomycetes and their phenomic and genomic characterization uncovers novel biology.</title>
        <authorList>
            <person name="Wiegand S."/>
            <person name="Jogler M."/>
            <person name="Boedeker C."/>
            <person name="Pinto D."/>
            <person name="Vollmers J."/>
            <person name="Rivas-Marin E."/>
            <person name="Kohn T."/>
            <person name="Peeters S.H."/>
            <person name="Heuer A."/>
            <person name="Rast P."/>
            <person name="Oberbeckmann S."/>
            <person name="Bunk B."/>
            <person name="Jeske O."/>
            <person name="Meyerdierks A."/>
            <person name="Storesund J.E."/>
            <person name="Kallscheuer N."/>
            <person name="Luecker S."/>
            <person name="Lage O.M."/>
            <person name="Pohl T."/>
            <person name="Merkel B.J."/>
            <person name="Hornburger P."/>
            <person name="Mueller R.-W."/>
            <person name="Bruemmer F."/>
            <person name="Labrenz M."/>
            <person name="Spormann A.M."/>
            <person name="Op Den Camp H."/>
            <person name="Overmann J."/>
            <person name="Amann R."/>
            <person name="Jetten M.S.M."/>
            <person name="Mascher T."/>
            <person name="Medema M.H."/>
            <person name="Devos D.P."/>
            <person name="Kaster A.-K."/>
            <person name="Ovreas L."/>
            <person name="Rohde M."/>
            <person name="Galperin M.Y."/>
            <person name="Jogler C."/>
        </authorList>
    </citation>
    <scope>NUCLEOTIDE SEQUENCE [LARGE SCALE GENOMIC DNA]</scope>
    <source>
        <strain evidence="2 3">CA85</strain>
    </source>
</reference>
<dbReference type="CDD" id="cd00077">
    <property type="entry name" value="HDc"/>
    <property type="match status" value="1"/>
</dbReference>
<protein>
    <recommendedName>
        <fullName evidence="1">HD domain-containing protein</fullName>
    </recommendedName>
</protein>
<dbReference type="InterPro" id="IPR043519">
    <property type="entry name" value="NT_sf"/>
</dbReference>
<dbReference type="AlphaFoldDB" id="A0A5C5WXN7"/>
<sequence length="353" mass="40226">MYSREVSEYYTAKQKAARRLYRGWVKPADLPSNAEIREQVQLLTRLSEDAAGAPARLCEMRLRAAWWLRKLSPFHPKLIGSVLKGSIREGSDIDIHVFTANVHSITILLDDLGVGYELQRKRIQKDGQQRVFTHLHVRDSFPVELTVYAPALLGFRFRCSITGKPIARAGLNELERLIAIEHEVDANDQSGRLAEMDARPDRMNVFLSLLMPLENVKQNLRWHPEGDALFHSLQVYGLAKDAMPYDEEFLLAALLHDVGKAIDPEDHVAAGLEALDGFISDRTAWLIAHHMDVHKLRDHSIGARHRRRLVSHPYYEDLLDLGECDRKGRVPGADVDQPEEALDYIEQIEDMFS</sequence>
<dbReference type="Proteomes" id="UP000318053">
    <property type="component" value="Unassembled WGS sequence"/>
</dbReference>
<gene>
    <name evidence="2" type="ORF">CA85_49410</name>
</gene>
<evidence type="ECO:0000313" key="3">
    <source>
        <dbReference type="Proteomes" id="UP000318053"/>
    </source>
</evidence>
<proteinExistence type="predicted"/>
<feature type="domain" description="HD" evidence="1">
    <location>
        <begin position="231"/>
        <end position="297"/>
    </location>
</feature>
<dbReference type="SUPFAM" id="SSF109604">
    <property type="entry name" value="HD-domain/PDEase-like"/>
    <property type="match status" value="1"/>
</dbReference>
<evidence type="ECO:0000313" key="2">
    <source>
        <dbReference type="EMBL" id="TWT55368.1"/>
    </source>
</evidence>
<dbReference type="Gene3D" id="1.10.3210.10">
    <property type="entry name" value="Hypothetical protein af1432"/>
    <property type="match status" value="1"/>
</dbReference>
<accession>A0A5C5WXN7</accession>
<evidence type="ECO:0000259" key="1">
    <source>
        <dbReference type="Pfam" id="PF01966"/>
    </source>
</evidence>
<name>A0A5C5WXN7_9BACT</name>
<dbReference type="InterPro" id="IPR003607">
    <property type="entry name" value="HD/PDEase_dom"/>
</dbReference>
<organism evidence="2 3">
    <name type="scientific">Allorhodopirellula solitaria</name>
    <dbReference type="NCBI Taxonomy" id="2527987"/>
    <lineage>
        <taxon>Bacteria</taxon>
        <taxon>Pseudomonadati</taxon>
        <taxon>Planctomycetota</taxon>
        <taxon>Planctomycetia</taxon>
        <taxon>Pirellulales</taxon>
        <taxon>Pirellulaceae</taxon>
        <taxon>Allorhodopirellula</taxon>
    </lineage>
</organism>
<dbReference type="InterPro" id="IPR006674">
    <property type="entry name" value="HD_domain"/>
</dbReference>
<dbReference type="SUPFAM" id="SSF81301">
    <property type="entry name" value="Nucleotidyltransferase"/>
    <property type="match status" value="1"/>
</dbReference>
<dbReference type="Pfam" id="PF01966">
    <property type="entry name" value="HD"/>
    <property type="match status" value="1"/>
</dbReference>
<keyword evidence="3" id="KW-1185">Reference proteome</keyword>
<dbReference type="EMBL" id="SJPK01000026">
    <property type="protein sequence ID" value="TWT55368.1"/>
    <property type="molecule type" value="Genomic_DNA"/>
</dbReference>
<comment type="caution">
    <text evidence="2">The sequence shown here is derived from an EMBL/GenBank/DDBJ whole genome shotgun (WGS) entry which is preliminary data.</text>
</comment>